<keyword evidence="5 10" id="KW-0812">Transmembrane</keyword>
<feature type="transmembrane region" description="Helical" evidence="10">
    <location>
        <begin position="62"/>
        <end position="81"/>
    </location>
</feature>
<dbReference type="EMBL" id="CP011568">
    <property type="protein sequence ID" value="AKJ67143.1"/>
    <property type="molecule type" value="Genomic_DNA"/>
</dbReference>
<dbReference type="InterPro" id="IPR052157">
    <property type="entry name" value="BCAA_transport_permease"/>
</dbReference>
<feature type="transmembrane region" description="Helical" evidence="10">
    <location>
        <begin position="225"/>
        <end position="250"/>
    </location>
</feature>
<keyword evidence="2" id="KW-0813">Transport</keyword>
<dbReference type="InterPro" id="IPR001851">
    <property type="entry name" value="ABC_transp_permease"/>
</dbReference>
<keyword evidence="6" id="KW-0029">Amino-acid transport</keyword>
<evidence type="ECO:0000256" key="9">
    <source>
        <dbReference type="ARBA" id="ARBA00037998"/>
    </source>
</evidence>
<comment type="subcellular location">
    <subcellularLocation>
        <location evidence="1">Cell membrane</location>
        <topology evidence="1">Multi-pass membrane protein</topology>
    </subcellularLocation>
</comment>
<protein>
    <submittedName>
        <fullName evidence="11">ABC transporter permease</fullName>
    </submittedName>
</protein>
<evidence type="ECO:0000313" key="11">
    <source>
        <dbReference type="EMBL" id="AKJ67143.1"/>
    </source>
</evidence>
<evidence type="ECO:0000256" key="7">
    <source>
        <dbReference type="ARBA" id="ARBA00022989"/>
    </source>
</evidence>
<evidence type="ECO:0000256" key="2">
    <source>
        <dbReference type="ARBA" id="ARBA00022448"/>
    </source>
</evidence>
<feature type="transmembrane region" description="Helical" evidence="10">
    <location>
        <begin position="142"/>
        <end position="161"/>
    </location>
</feature>
<feature type="transmembrane region" description="Helical" evidence="10">
    <location>
        <begin position="257"/>
        <end position="277"/>
    </location>
</feature>
<dbReference type="GO" id="GO:0015190">
    <property type="term" value="F:L-leucine transmembrane transporter activity"/>
    <property type="evidence" value="ECO:0007669"/>
    <property type="project" value="TreeGrafter"/>
</dbReference>
<dbReference type="GO" id="GO:0015808">
    <property type="term" value="P:L-alanine transport"/>
    <property type="evidence" value="ECO:0007669"/>
    <property type="project" value="TreeGrafter"/>
</dbReference>
<dbReference type="KEGG" id="ptx:ABW99_01775"/>
<dbReference type="OrthoDB" id="25113at2"/>
<dbReference type="Proteomes" id="UP000036700">
    <property type="component" value="Chromosome"/>
</dbReference>
<dbReference type="GO" id="GO:0015188">
    <property type="term" value="F:L-isoleucine transmembrane transporter activity"/>
    <property type="evidence" value="ECO:0007669"/>
    <property type="project" value="TreeGrafter"/>
</dbReference>
<dbReference type="GO" id="GO:0005304">
    <property type="term" value="F:L-valine transmembrane transporter activity"/>
    <property type="evidence" value="ECO:0007669"/>
    <property type="project" value="TreeGrafter"/>
</dbReference>
<feature type="transmembrane region" description="Helical" evidence="10">
    <location>
        <begin position="190"/>
        <end position="213"/>
    </location>
</feature>
<dbReference type="GO" id="GO:0015192">
    <property type="term" value="F:L-phenylalanine transmembrane transporter activity"/>
    <property type="evidence" value="ECO:0007669"/>
    <property type="project" value="TreeGrafter"/>
</dbReference>
<sequence>MTFADVVNLAINGLVAGLLVALPALAVSLVYGLARFPNAATGDVATAGAFAGLFAYQASGSLAMAGIAGAAAGAAVSVLAYQLAFKPVIRRSVITTLLTSIGVGFFIRAVLGVAFGHTQRTFDMPLQRAVRWHGVMLNPTDASLAAVTLGVLAAVFLLLYASPMGRMMRALADDPDLARVSGIRTESAMLTMWAVTGAVCGIAGTMVGMRTVVSPDVGWDTLLPAFAAAVVGGLGNPLGAVVGAVLLGVLQELSTPVVGFVYKIALAYVFMLLVLLVRPQGLFNRVQGVR</sequence>
<evidence type="ECO:0000256" key="3">
    <source>
        <dbReference type="ARBA" id="ARBA00022475"/>
    </source>
</evidence>
<keyword evidence="12" id="KW-1185">Reference proteome</keyword>
<evidence type="ECO:0000256" key="1">
    <source>
        <dbReference type="ARBA" id="ARBA00004651"/>
    </source>
</evidence>
<reference evidence="12" key="1">
    <citation type="submission" date="2015-06" db="EMBL/GenBank/DDBJ databases">
        <authorList>
            <person name="Lim Y.L."/>
            <person name="Ee R."/>
            <person name="Yong D."/>
            <person name="How K.Y."/>
            <person name="Yin W.F."/>
            <person name="Chan K.G."/>
        </authorList>
    </citation>
    <scope>NUCLEOTIDE SEQUENCE [LARGE SCALE GENOMIC DNA]</scope>
    <source>
        <strain evidence="12">DSM 25325</strain>
    </source>
</reference>
<evidence type="ECO:0000313" key="12">
    <source>
        <dbReference type="Proteomes" id="UP000036700"/>
    </source>
</evidence>
<dbReference type="AlphaFoldDB" id="A0A0G3EJD7"/>
<dbReference type="PANTHER" id="PTHR11795:SF371">
    <property type="entry name" value="HIGH-AFFINITY BRANCHED-CHAIN AMINO ACID TRANSPORT SYSTEM PERMEASE PROTEIN LIVH"/>
    <property type="match status" value="1"/>
</dbReference>
<evidence type="ECO:0000256" key="6">
    <source>
        <dbReference type="ARBA" id="ARBA00022970"/>
    </source>
</evidence>
<organism evidence="11 12">
    <name type="scientific">Pandoraea thiooxydans</name>
    <dbReference type="NCBI Taxonomy" id="445709"/>
    <lineage>
        <taxon>Bacteria</taxon>
        <taxon>Pseudomonadati</taxon>
        <taxon>Pseudomonadota</taxon>
        <taxon>Betaproteobacteria</taxon>
        <taxon>Burkholderiales</taxon>
        <taxon>Burkholderiaceae</taxon>
        <taxon>Pandoraea</taxon>
    </lineage>
</organism>
<name>A0A0G3EJD7_9BURK</name>
<feature type="transmembrane region" description="Helical" evidence="10">
    <location>
        <begin position="93"/>
        <end position="115"/>
    </location>
</feature>
<dbReference type="STRING" id="445709.ABW99_01775"/>
<dbReference type="GO" id="GO:0042941">
    <property type="term" value="P:D-alanine transmembrane transport"/>
    <property type="evidence" value="ECO:0007669"/>
    <property type="project" value="TreeGrafter"/>
</dbReference>
<evidence type="ECO:0000256" key="10">
    <source>
        <dbReference type="SAM" id="Phobius"/>
    </source>
</evidence>
<dbReference type="PATRIC" id="fig|445709.3.peg.387"/>
<evidence type="ECO:0000256" key="5">
    <source>
        <dbReference type="ARBA" id="ARBA00022692"/>
    </source>
</evidence>
<keyword evidence="3" id="KW-1003">Cell membrane</keyword>
<dbReference type="RefSeq" id="WP_047212680.1">
    <property type="nucleotide sequence ID" value="NZ_CP011568.3"/>
</dbReference>
<keyword evidence="8 10" id="KW-0472">Membrane</keyword>
<dbReference type="PANTHER" id="PTHR11795">
    <property type="entry name" value="BRANCHED-CHAIN AMINO ACID TRANSPORT SYSTEM PERMEASE PROTEIN LIVH"/>
    <property type="match status" value="1"/>
</dbReference>
<feature type="transmembrane region" description="Helical" evidence="10">
    <location>
        <begin position="6"/>
        <end position="31"/>
    </location>
</feature>
<gene>
    <name evidence="11" type="ORF">ABW99_01775</name>
</gene>
<keyword evidence="7 10" id="KW-1133">Transmembrane helix</keyword>
<dbReference type="CDD" id="cd06582">
    <property type="entry name" value="TM_PBP1_LivH_like"/>
    <property type="match status" value="1"/>
</dbReference>
<dbReference type="Pfam" id="PF02653">
    <property type="entry name" value="BPD_transp_2"/>
    <property type="match status" value="1"/>
</dbReference>
<dbReference type="GO" id="GO:0005886">
    <property type="term" value="C:plasma membrane"/>
    <property type="evidence" value="ECO:0007669"/>
    <property type="project" value="UniProtKB-SubCell"/>
</dbReference>
<dbReference type="GO" id="GO:1903806">
    <property type="term" value="P:L-isoleucine import across plasma membrane"/>
    <property type="evidence" value="ECO:0007669"/>
    <property type="project" value="TreeGrafter"/>
</dbReference>
<comment type="similarity">
    <text evidence="9">Belongs to the binding-protein-dependent transport system permease family. LivHM subfamily.</text>
</comment>
<proteinExistence type="inferred from homology"/>
<accession>A0A0G3EJD7</accession>
<evidence type="ECO:0000256" key="8">
    <source>
        <dbReference type="ARBA" id="ARBA00023136"/>
    </source>
</evidence>
<keyword evidence="4" id="KW-0997">Cell inner membrane</keyword>
<evidence type="ECO:0000256" key="4">
    <source>
        <dbReference type="ARBA" id="ARBA00022519"/>
    </source>
</evidence>